<dbReference type="Gene3D" id="6.10.110.10">
    <property type="match status" value="1"/>
</dbReference>
<dbReference type="PANTHER" id="PTHR16932:SF38">
    <property type="entry name" value="INTERFERON ALPHA INDUCIBLE PROTEIN 46-RELATED"/>
    <property type="match status" value="1"/>
</dbReference>
<dbReference type="Proteomes" id="UP001152320">
    <property type="component" value="Chromosome 4"/>
</dbReference>
<dbReference type="GO" id="GO:0031966">
    <property type="term" value="C:mitochondrial membrane"/>
    <property type="evidence" value="ECO:0007669"/>
    <property type="project" value="TreeGrafter"/>
</dbReference>
<protein>
    <submittedName>
        <fullName evidence="6">Uncharacterized protein</fullName>
    </submittedName>
</protein>
<dbReference type="InterPro" id="IPR038213">
    <property type="entry name" value="IFI6/IFI27-like_sf"/>
</dbReference>
<sequence>MPIGSAIIVGLVHMAGFGSGGIAAGSFAAGMMSSAAPVAAGSMVAVLQSIGATGVVSGTTALIANTTVGAAVGGGALKAWRLYGHRLPALKSKF</sequence>
<keyword evidence="3" id="KW-0812">Transmembrane</keyword>
<gene>
    <name evidence="6" type="ORF">HOLleu_10327</name>
</gene>
<dbReference type="PANTHER" id="PTHR16932">
    <property type="entry name" value="INTERFERON ALPHA-INDUCIBLE PROTEIN 27"/>
    <property type="match status" value="1"/>
</dbReference>
<accession>A0A9Q1CE65</accession>
<dbReference type="GO" id="GO:0001836">
    <property type="term" value="P:release of cytochrome c from mitochondria"/>
    <property type="evidence" value="ECO:0007669"/>
    <property type="project" value="TreeGrafter"/>
</dbReference>
<dbReference type="Pfam" id="PF06140">
    <property type="entry name" value="Ifi-6-16"/>
    <property type="match status" value="1"/>
</dbReference>
<dbReference type="GO" id="GO:0097193">
    <property type="term" value="P:intrinsic apoptotic signaling pathway"/>
    <property type="evidence" value="ECO:0007669"/>
    <property type="project" value="TreeGrafter"/>
</dbReference>
<organism evidence="6 7">
    <name type="scientific">Holothuria leucospilota</name>
    <name type="common">Black long sea cucumber</name>
    <name type="synonym">Mertensiothuria leucospilota</name>
    <dbReference type="NCBI Taxonomy" id="206669"/>
    <lineage>
        <taxon>Eukaryota</taxon>
        <taxon>Metazoa</taxon>
        <taxon>Echinodermata</taxon>
        <taxon>Eleutherozoa</taxon>
        <taxon>Echinozoa</taxon>
        <taxon>Holothuroidea</taxon>
        <taxon>Aspidochirotacea</taxon>
        <taxon>Aspidochirotida</taxon>
        <taxon>Holothuriidae</taxon>
        <taxon>Holothuria</taxon>
    </lineage>
</organism>
<reference evidence="6" key="1">
    <citation type="submission" date="2021-10" db="EMBL/GenBank/DDBJ databases">
        <title>Tropical sea cucumber genome reveals ecological adaptation and Cuvierian tubules defense mechanism.</title>
        <authorList>
            <person name="Chen T."/>
        </authorList>
    </citation>
    <scope>NUCLEOTIDE SEQUENCE</scope>
    <source>
        <strain evidence="6">Nanhai2018</strain>
        <tissue evidence="6">Muscle</tissue>
    </source>
</reference>
<comment type="caution">
    <text evidence="6">The sequence shown here is derived from an EMBL/GenBank/DDBJ whole genome shotgun (WGS) entry which is preliminary data.</text>
</comment>
<proteinExistence type="inferred from homology"/>
<evidence type="ECO:0000256" key="4">
    <source>
        <dbReference type="ARBA" id="ARBA00022989"/>
    </source>
</evidence>
<evidence type="ECO:0000256" key="3">
    <source>
        <dbReference type="ARBA" id="ARBA00022692"/>
    </source>
</evidence>
<dbReference type="EMBL" id="JAIZAY010000004">
    <property type="protein sequence ID" value="KAJ8043300.1"/>
    <property type="molecule type" value="Genomic_DNA"/>
</dbReference>
<evidence type="ECO:0000256" key="2">
    <source>
        <dbReference type="ARBA" id="ARBA00007262"/>
    </source>
</evidence>
<name>A0A9Q1CE65_HOLLE</name>
<evidence type="ECO:0000256" key="1">
    <source>
        <dbReference type="ARBA" id="ARBA00004141"/>
    </source>
</evidence>
<evidence type="ECO:0000313" key="6">
    <source>
        <dbReference type="EMBL" id="KAJ8043300.1"/>
    </source>
</evidence>
<keyword evidence="4" id="KW-1133">Transmembrane helix</keyword>
<evidence type="ECO:0000256" key="5">
    <source>
        <dbReference type="ARBA" id="ARBA00023136"/>
    </source>
</evidence>
<comment type="similarity">
    <text evidence="2">Belongs to the IFI6/IFI27 family.</text>
</comment>
<dbReference type="InterPro" id="IPR009311">
    <property type="entry name" value="IFI6/IFI27-like"/>
</dbReference>
<keyword evidence="5" id="KW-0472">Membrane</keyword>
<evidence type="ECO:0000313" key="7">
    <source>
        <dbReference type="Proteomes" id="UP001152320"/>
    </source>
</evidence>
<keyword evidence="7" id="KW-1185">Reference proteome</keyword>
<comment type="subcellular location">
    <subcellularLocation>
        <location evidence="1">Membrane</location>
        <topology evidence="1">Multi-pass membrane protein</topology>
    </subcellularLocation>
</comment>
<dbReference type="AlphaFoldDB" id="A0A9Q1CE65"/>